<dbReference type="EMBL" id="LN774769">
    <property type="protein sequence ID" value="CEN28168.1"/>
    <property type="molecule type" value="Genomic_DNA"/>
</dbReference>
<accession>A0A0D6DW47</accession>
<dbReference type="AlphaFoldDB" id="A0A0D6DW47"/>
<evidence type="ECO:0000313" key="1">
    <source>
        <dbReference type="EMBL" id="CEN28168.1"/>
    </source>
</evidence>
<name>A0A0D6DW47_9LACT</name>
<protein>
    <submittedName>
        <fullName evidence="1">Uncharacterized protein</fullName>
    </submittedName>
</protein>
<evidence type="ECO:0000313" key="2">
    <source>
        <dbReference type="Proteomes" id="UP000033166"/>
    </source>
</evidence>
<dbReference type="KEGG" id="lpk:LACPI_0968"/>
<reference evidence="2" key="1">
    <citation type="submission" date="2015-01" db="EMBL/GenBank/DDBJ databases">
        <authorList>
            <person name="Andreevskaya M."/>
        </authorList>
    </citation>
    <scope>NUCLEOTIDE SEQUENCE [LARGE SCALE GENOMIC DNA]</scope>
    <source>
        <strain evidence="2">MKFS47</strain>
    </source>
</reference>
<dbReference type="HOGENOM" id="CLU_2273793_0_0_9"/>
<organism evidence="1 2">
    <name type="scientific">Pseudolactococcus piscium MKFS47</name>
    <dbReference type="NCBI Taxonomy" id="297352"/>
    <lineage>
        <taxon>Bacteria</taxon>
        <taxon>Bacillati</taxon>
        <taxon>Bacillota</taxon>
        <taxon>Bacilli</taxon>
        <taxon>Lactobacillales</taxon>
        <taxon>Streptococcaceae</taxon>
        <taxon>Pseudolactococcus</taxon>
    </lineage>
</organism>
<gene>
    <name evidence="1" type="ORF">LACPI_0968</name>
</gene>
<sequence length="102" mass="11763">MKEHIDSELVIYEVKADIEQFGGEFTVYAVYESEAVSGQPFEYISGYVDAERPTEDEADTKKEFKELIKDYEYNLASLADTKHELMTLDQLLEKLLEQDVAD</sequence>
<proteinExistence type="predicted"/>
<dbReference type="Proteomes" id="UP000033166">
    <property type="component" value="Chromosome I"/>
</dbReference>
<dbReference type="RefSeq" id="WP_047915350.1">
    <property type="nucleotide sequence ID" value="NZ_LN774769.1"/>
</dbReference>